<dbReference type="PRINTS" id="PR01041">
    <property type="entry name" value="TRNASYNTHMET"/>
</dbReference>
<dbReference type="InterPro" id="IPR041872">
    <property type="entry name" value="Anticodon_Met"/>
</dbReference>
<dbReference type="InterPro" id="IPR009080">
    <property type="entry name" value="tRNAsynth_Ia_anticodon-bd"/>
</dbReference>
<dbReference type="NCBIfam" id="TIGR00398">
    <property type="entry name" value="metG"/>
    <property type="match status" value="1"/>
</dbReference>
<evidence type="ECO:0000313" key="13">
    <source>
        <dbReference type="Proteomes" id="UP001461498"/>
    </source>
</evidence>
<dbReference type="InterPro" id="IPR033911">
    <property type="entry name" value="MetRS_core"/>
</dbReference>
<dbReference type="InterPro" id="IPR015413">
    <property type="entry name" value="Methionyl/Leucyl_tRNA_Synth"/>
</dbReference>
<feature type="domain" description="Methionyl/Leucyl tRNA synthetase" evidence="11">
    <location>
        <begin position="28"/>
        <end position="390"/>
    </location>
</feature>
<dbReference type="InterPro" id="IPR023457">
    <property type="entry name" value="Met-tRNA_synth_2"/>
</dbReference>
<protein>
    <recommendedName>
        <fullName evidence="7">Methionine--tRNA ligase, mitochondrial</fullName>
        <ecNumber evidence="1">6.1.1.10</ecNumber>
    </recommendedName>
    <alternativeName>
        <fullName evidence="8">Mitochondrial methionyl-tRNA synthetase</fullName>
    </alternativeName>
</protein>
<sequence length="552" mass="64132">MYLKMNFLSKKRTLILYCYKHSRQKSDYFITTPIYYVNSAPHIGHLYTSLLADALYRHQLMQGKTSTVFSTGTDEHGTKIQQAATSNNIPLKKFCDKISQEFLKMNKMYDIKSTNFTRTTDLNHRSTVEAFWTKLIEKGHITLGSYEGWYCDADEAFLSDHQISIIKDNQGKDIKVSAESGRSVTWVEETNYKFNLPRFKEDLKYWVNQAKSIQPEKFRKIVLQWIDENGFADEPVSVSRPISRVHWAIPVPGDNTQTIYVWLDALVNYLTVIGYPQVRTWPPDVQIIGKDILKFHALYWPAFLIAADLEPPRSLLVHSHWTVDGEKMSKSKGNIVCPFESLQKYGVNAVRYFLLREGTPHSDSNYSNTKLLRVVNSELADTFGNLLSRCCGKTINPNQRFPSYIEDDFNEYCLESAKDLITLVDSLQDKVSQHYEELNFYKGIALIMQALREANRYFEYNRPWELRKSNETHDVLHLNSLLYLIMETLRVCSIVLMPIVPDLSTKLLNKLNIPLNERNWSNASPTWNIKKSNIISQELNKEKIILFKRIEQ</sequence>
<evidence type="ECO:0000256" key="7">
    <source>
        <dbReference type="ARBA" id="ARBA00026124"/>
    </source>
</evidence>
<keyword evidence="3 9" id="KW-0547">Nucleotide-binding</keyword>
<evidence type="ECO:0000256" key="3">
    <source>
        <dbReference type="ARBA" id="ARBA00022741"/>
    </source>
</evidence>
<dbReference type="InterPro" id="IPR014729">
    <property type="entry name" value="Rossmann-like_a/b/a_fold"/>
</dbReference>
<proteinExistence type="inferred from homology"/>
<evidence type="ECO:0000256" key="4">
    <source>
        <dbReference type="ARBA" id="ARBA00022840"/>
    </source>
</evidence>
<dbReference type="AlphaFoldDB" id="A0AAW1CJM7"/>
<dbReference type="PANTHER" id="PTHR43326">
    <property type="entry name" value="METHIONYL-TRNA SYNTHETASE"/>
    <property type="match status" value="1"/>
</dbReference>
<dbReference type="GO" id="GO:0006431">
    <property type="term" value="P:methionyl-tRNA aminoacylation"/>
    <property type="evidence" value="ECO:0007669"/>
    <property type="project" value="InterPro"/>
</dbReference>
<evidence type="ECO:0000256" key="5">
    <source>
        <dbReference type="ARBA" id="ARBA00022917"/>
    </source>
</evidence>
<dbReference type="PANTHER" id="PTHR43326:SF1">
    <property type="entry name" value="METHIONINE--TRNA LIGASE, MITOCHONDRIAL"/>
    <property type="match status" value="1"/>
</dbReference>
<keyword evidence="13" id="KW-1185">Reference proteome</keyword>
<evidence type="ECO:0000256" key="6">
    <source>
        <dbReference type="ARBA" id="ARBA00023146"/>
    </source>
</evidence>
<accession>A0AAW1CJM7</accession>
<organism evidence="12 13">
    <name type="scientific">Rhynocoris fuscipes</name>
    <dbReference type="NCBI Taxonomy" id="488301"/>
    <lineage>
        <taxon>Eukaryota</taxon>
        <taxon>Metazoa</taxon>
        <taxon>Ecdysozoa</taxon>
        <taxon>Arthropoda</taxon>
        <taxon>Hexapoda</taxon>
        <taxon>Insecta</taxon>
        <taxon>Pterygota</taxon>
        <taxon>Neoptera</taxon>
        <taxon>Paraneoptera</taxon>
        <taxon>Hemiptera</taxon>
        <taxon>Heteroptera</taxon>
        <taxon>Panheteroptera</taxon>
        <taxon>Cimicomorpha</taxon>
        <taxon>Reduviidae</taxon>
        <taxon>Harpactorinae</taxon>
        <taxon>Harpactorini</taxon>
        <taxon>Rhynocoris</taxon>
    </lineage>
</organism>
<reference evidence="12 13" key="1">
    <citation type="submission" date="2022-12" db="EMBL/GenBank/DDBJ databases">
        <title>Chromosome-level genome assembly of true bugs.</title>
        <authorList>
            <person name="Ma L."/>
            <person name="Li H."/>
        </authorList>
    </citation>
    <scope>NUCLEOTIDE SEQUENCE [LARGE SCALE GENOMIC DNA]</scope>
    <source>
        <strain evidence="12">Lab_2022b</strain>
    </source>
</reference>
<dbReference type="GO" id="GO:0004825">
    <property type="term" value="F:methionine-tRNA ligase activity"/>
    <property type="evidence" value="ECO:0007669"/>
    <property type="project" value="UniProtKB-EC"/>
</dbReference>
<name>A0AAW1CJM7_9HEMI</name>
<evidence type="ECO:0000256" key="1">
    <source>
        <dbReference type="ARBA" id="ARBA00012838"/>
    </source>
</evidence>
<evidence type="ECO:0000259" key="10">
    <source>
        <dbReference type="Pfam" id="PF08264"/>
    </source>
</evidence>
<dbReference type="InterPro" id="IPR013155">
    <property type="entry name" value="M/V/L/I-tRNA-synth_anticd-bd"/>
</dbReference>
<dbReference type="Gene3D" id="3.40.50.620">
    <property type="entry name" value="HUPs"/>
    <property type="match status" value="1"/>
</dbReference>
<evidence type="ECO:0000313" key="12">
    <source>
        <dbReference type="EMBL" id="KAK9496440.1"/>
    </source>
</evidence>
<keyword evidence="2 9" id="KW-0436">Ligase</keyword>
<dbReference type="Pfam" id="PF08264">
    <property type="entry name" value="Anticodon_1"/>
    <property type="match status" value="1"/>
</dbReference>
<dbReference type="GO" id="GO:0005524">
    <property type="term" value="F:ATP binding"/>
    <property type="evidence" value="ECO:0007669"/>
    <property type="project" value="UniProtKB-KW"/>
</dbReference>
<comment type="caution">
    <text evidence="12">The sequence shown here is derived from an EMBL/GenBank/DDBJ whole genome shotgun (WGS) entry which is preliminary data.</text>
</comment>
<evidence type="ECO:0000259" key="11">
    <source>
        <dbReference type="Pfam" id="PF09334"/>
    </source>
</evidence>
<evidence type="ECO:0000256" key="2">
    <source>
        <dbReference type="ARBA" id="ARBA00022598"/>
    </source>
</evidence>
<keyword evidence="5 9" id="KW-0648">Protein biosynthesis</keyword>
<gene>
    <name evidence="12" type="ORF">O3M35_013280</name>
</gene>
<evidence type="ECO:0000256" key="9">
    <source>
        <dbReference type="RuleBase" id="RU363039"/>
    </source>
</evidence>
<dbReference type="Gene3D" id="1.10.730.10">
    <property type="entry name" value="Isoleucyl-tRNA Synthetase, Domain 1"/>
    <property type="match status" value="1"/>
</dbReference>
<evidence type="ECO:0000256" key="8">
    <source>
        <dbReference type="ARBA" id="ARBA00030331"/>
    </source>
</evidence>
<dbReference type="EC" id="6.1.1.10" evidence="1"/>
<dbReference type="InterPro" id="IPR014758">
    <property type="entry name" value="Met-tRNA_synth"/>
</dbReference>
<dbReference type="CDD" id="cd07957">
    <property type="entry name" value="Anticodon_Ia_Met"/>
    <property type="match status" value="1"/>
</dbReference>
<dbReference type="EMBL" id="JAPXFL010000083">
    <property type="protein sequence ID" value="KAK9496440.1"/>
    <property type="molecule type" value="Genomic_DNA"/>
</dbReference>
<dbReference type="Proteomes" id="UP001461498">
    <property type="component" value="Unassembled WGS sequence"/>
</dbReference>
<keyword evidence="4 9" id="KW-0067">ATP-binding</keyword>
<comment type="similarity">
    <text evidence="9">Belongs to the class-I aminoacyl-tRNA synthetase family.</text>
</comment>
<dbReference type="SUPFAM" id="SSF52374">
    <property type="entry name" value="Nucleotidylyl transferase"/>
    <property type="match status" value="1"/>
</dbReference>
<keyword evidence="6 9" id="KW-0030">Aminoacyl-tRNA synthetase</keyword>
<dbReference type="Gene3D" id="2.170.220.10">
    <property type="match status" value="1"/>
</dbReference>
<dbReference type="CDD" id="cd00814">
    <property type="entry name" value="MetRS_core"/>
    <property type="match status" value="1"/>
</dbReference>
<dbReference type="SUPFAM" id="SSF47323">
    <property type="entry name" value="Anticodon-binding domain of a subclass of class I aminoacyl-tRNA synthetases"/>
    <property type="match status" value="1"/>
</dbReference>
<dbReference type="Pfam" id="PF09334">
    <property type="entry name" value="tRNA-synt_1g"/>
    <property type="match status" value="1"/>
</dbReference>
<feature type="domain" description="Methionyl/Valyl/Leucyl/Isoleucyl-tRNA synthetase anticodon-binding" evidence="10">
    <location>
        <begin position="420"/>
        <end position="512"/>
    </location>
</feature>